<evidence type="ECO:0000256" key="1">
    <source>
        <dbReference type="SAM" id="Phobius"/>
    </source>
</evidence>
<evidence type="ECO:0000313" key="2">
    <source>
        <dbReference type="EMBL" id="MDP9831577.1"/>
    </source>
</evidence>
<dbReference type="Proteomes" id="UP001230145">
    <property type="component" value="Unassembled WGS sequence"/>
</dbReference>
<proteinExistence type="predicted"/>
<keyword evidence="3" id="KW-1185">Reference proteome</keyword>
<comment type="caution">
    <text evidence="2">The sequence shown here is derived from an EMBL/GenBank/DDBJ whole genome shotgun (WGS) entry which is preliminary data.</text>
</comment>
<accession>A0ABT9PFU1</accession>
<feature type="transmembrane region" description="Helical" evidence="1">
    <location>
        <begin position="6"/>
        <end position="26"/>
    </location>
</feature>
<evidence type="ECO:0000313" key="3">
    <source>
        <dbReference type="Proteomes" id="UP001230145"/>
    </source>
</evidence>
<name>A0ABT9PFU1_9ACTO</name>
<keyword evidence="1" id="KW-1133">Transmembrane helix</keyword>
<protein>
    <submittedName>
        <fullName evidence="2">Uncharacterized protein</fullName>
    </submittedName>
</protein>
<keyword evidence="1" id="KW-0812">Transmembrane</keyword>
<keyword evidence="1" id="KW-0472">Membrane</keyword>
<sequence>MLEDVGIFLGGLAALIGSIAKLVEVLKPTKRKKNKR</sequence>
<organism evidence="2 3">
    <name type="scientific">Trueperella abortisuis</name>
    <dbReference type="NCBI Taxonomy" id="445930"/>
    <lineage>
        <taxon>Bacteria</taxon>
        <taxon>Bacillati</taxon>
        <taxon>Actinomycetota</taxon>
        <taxon>Actinomycetes</taxon>
        <taxon>Actinomycetales</taxon>
        <taxon>Actinomycetaceae</taxon>
        <taxon>Trueperella</taxon>
    </lineage>
</organism>
<gene>
    <name evidence="2" type="ORF">J2S45_000256</name>
</gene>
<reference evidence="2 3" key="1">
    <citation type="submission" date="2023-07" db="EMBL/GenBank/DDBJ databases">
        <title>Sequencing the genomes of 1000 actinobacteria strains.</title>
        <authorList>
            <person name="Klenk H.-P."/>
        </authorList>
    </citation>
    <scope>NUCLEOTIDE SEQUENCE [LARGE SCALE GENOMIC DNA]</scope>
    <source>
        <strain evidence="2 3">DSM 19515</strain>
    </source>
</reference>
<dbReference type="EMBL" id="JAUSQL010000001">
    <property type="protein sequence ID" value="MDP9831577.1"/>
    <property type="molecule type" value="Genomic_DNA"/>
</dbReference>